<accession>A0A834RHJ6</accession>
<name>A0A834RHJ6_SARSC</name>
<feature type="transmembrane region" description="Helical" evidence="1">
    <location>
        <begin position="80"/>
        <end position="98"/>
    </location>
</feature>
<organism evidence="2">
    <name type="scientific">Sarcoptes scabiei</name>
    <name type="common">Itch mite</name>
    <name type="synonym">Acarus scabiei</name>
    <dbReference type="NCBI Taxonomy" id="52283"/>
    <lineage>
        <taxon>Eukaryota</taxon>
        <taxon>Metazoa</taxon>
        <taxon>Ecdysozoa</taxon>
        <taxon>Arthropoda</taxon>
        <taxon>Chelicerata</taxon>
        <taxon>Arachnida</taxon>
        <taxon>Acari</taxon>
        <taxon>Acariformes</taxon>
        <taxon>Sarcoptiformes</taxon>
        <taxon>Astigmata</taxon>
        <taxon>Psoroptidia</taxon>
        <taxon>Sarcoptoidea</taxon>
        <taxon>Sarcoptidae</taxon>
        <taxon>Sarcoptinae</taxon>
        <taxon>Sarcoptes</taxon>
    </lineage>
</organism>
<dbReference type="EMBL" id="WVUK01000055">
    <property type="protein sequence ID" value="KAF7493553.1"/>
    <property type="molecule type" value="Genomic_DNA"/>
</dbReference>
<evidence type="ECO:0000313" key="4">
    <source>
        <dbReference type="Proteomes" id="UP000070412"/>
    </source>
</evidence>
<keyword evidence="4" id="KW-1185">Reference proteome</keyword>
<keyword evidence="1" id="KW-0472">Membrane</keyword>
<reference evidence="3" key="3">
    <citation type="submission" date="2022-06" db="UniProtKB">
        <authorList>
            <consortium name="EnsemblMetazoa"/>
        </authorList>
    </citation>
    <scope>IDENTIFICATION</scope>
</reference>
<feature type="transmembrane region" description="Helical" evidence="1">
    <location>
        <begin position="104"/>
        <end position="124"/>
    </location>
</feature>
<reference evidence="4" key="1">
    <citation type="journal article" date="2020" name="PLoS Negl. Trop. Dis.">
        <title>High-quality nuclear genome for Sarcoptes scabiei-A critical resource for a neglected parasite.</title>
        <authorList>
            <person name="Korhonen P.K."/>
            <person name="Gasser R.B."/>
            <person name="Ma G."/>
            <person name="Wang T."/>
            <person name="Stroehlein A.J."/>
            <person name="Young N.D."/>
            <person name="Ang C.S."/>
            <person name="Fernando D.D."/>
            <person name="Lu H.C."/>
            <person name="Taylor S."/>
            <person name="Reynolds S.L."/>
            <person name="Mofiz E."/>
            <person name="Najaraj S.H."/>
            <person name="Gowda H."/>
            <person name="Madugundu A."/>
            <person name="Renuse S."/>
            <person name="Holt D."/>
            <person name="Pandey A."/>
            <person name="Papenfuss A.T."/>
            <person name="Fischer K."/>
        </authorList>
    </citation>
    <scope>NUCLEOTIDE SEQUENCE [LARGE SCALE GENOMIC DNA]</scope>
</reference>
<dbReference type="Proteomes" id="UP000070412">
    <property type="component" value="Unassembled WGS sequence"/>
</dbReference>
<reference evidence="2" key="2">
    <citation type="submission" date="2020-01" db="EMBL/GenBank/DDBJ databases">
        <authorList>
            <person name="Korhonen P.K.K."/>
            <person name="Guangxu M.G."/>
            <person name="Wang T.W."/>
            <person name="Stroehlein A.J.S."/>
            <person name="Young N.D."/>
            <person name="Ang C.-S.A."/>
            <person name="Fernando D.W.F."/>
            <person name="Lu H.L."/>
            <person name="Taylor S.T."/>
            <person name="Ehtesham M.E.M."/>
            <person name="Najaraj S.H.N."/>
            <person name="Harsha G.H.G."/>
            <person name="Madugundu A.M."/>
            <person name="Renuse S.R."/>
            <person name="Holt D.H."/>
            <person name="Pandey A.P."/>
            <person name="Papenfuss A.P."/>
            <person name="Gasser R.B.G."/>
            <person name="Fischer K.F."/>
        </authorList>
    </citation>
    <scope>NUCLEOTIDE SEQUENCE</scope>
    <source>
        <strain evidence="2">SSS_KF_BRIS2020</strain>
    </source>
</reference>
<feature type="transmembrane region" description="Helical" evidence="1">
    <location>
        <begin position="12"/>
        <end position="36"/>
    </location>
</feature>
<protein>
    <submittedName>
        <fullName evidence="2 3">Uncharacterized protein</fullName>
    </submittedName>
</protein>
<evidence type="ECO:0000313" key="2">
    <source>
        <dbReference type="EMBL" id="KAF7493553.1"/>
    </source>
</evidence>
<keyword evidence="1" id="KW-0812">Transmembrane</keyword>
<evidence type="ECO:0000313" key="3">
    <source>
        <dbReference type="EnsemblMetazoa" id="KAF7493553.1"/>
    </source>
</evidence>
<dbReference type="EnsemblMetazoa" id="SSS_8067s_mrna">
    <property type="protein sequence ID" value="KAF7493553.1"/>
    <property type="gene ID" value="SSS_8067"/>
</dbReference>
<gene>
    <name evidence="2" type="ORF">SSS_8067</name>
</gene>
<dbReference type="AlphaFoldDB" id="A0A834RHJ6"/>
<feature type="transmembrane region" description="Helical" evidence="1">
    <location>
        <begin position="56"/>
        <end position="73"/>
    </location>
</feature>
<proteinExistence type="predicted"/>
<keyword evidence="1" id="KW-1133">Transmembrane helix</keyword>
<dbReference type="OrthoDB" id="6512971at2759"/>
<evidence type="ECO:0000256" key="1">
    <source>
        <dbReference type="SAM" id="Phobius"/>
    </source>
</evidence>
<sequence>MSKLLQERLRFRLLRAVLFVSNVTSLIINVLILIFGLDFIKAFIRVPDATDPTVRTFAIIECCLCIIAIVGIIMRHFYTFTVYTILLIVYLVCAAIFTRVPVGWFFLLGFILVSLAVLFDYLLWVNKKQLKEFRHEQNDVAEGDTDDEVEDKNEHFSHHHVDYDSDNGVWCWDIFSHLLVIAVNCSTEDLFLDQKSNSIDLD</sequence>